<name>A0A2B5J4S4_9BACI</name>
<dbReference type="GO" id="GO:0003700">
    <property type="term" value="F:DNA-binding transcription factor activity"/>
    <property type="evidence" value="ECO:0007669"/>
    <property type="project" value="InterPro"/>
</dbReference>
<feature type="domain" description="HTH merR-type" evidence="2">
    <location>
        <begin position="1"/>
        <end position="70"/>
    </location>
</feature>
<dbReference type="PANTHER" id="PTHR30204:SF96">
    <property type="entry name" value="CHROMOSOME-ANCHORING PROTEIN RACA"/>
    <property type="match status" value="1"/>
</dbReference>
<evidence type="ECO:0000256" key="1">
    <source>
        <dbReference type="ARBA" id="ARBA00023125"/>
    </source>
</evidence>
<organism evidence="3 4">
    <name type="scientific">Bacillus wiedmannii</name>
    <dbReference type="NCBI Taxonomy" id="1890302"/>
    <lineage>
        <taxon>Bacteria</taxon>
        <taxon>Bacillati</taxon>
        <taxon>Bacillota</taxon>
        <taxon>Bacilli</taxon>
        <taxon>Bacillales</taxon>
        <taxon>Bacillaceae</taxon>
        <taxon>Bacillus</taxon>
        <taxon>Bacillus cereus group</taxon>
    </lineage>
</organism>
<keyword evidence="1" id="KW-0238">DNA-binding</keyword>
<sequence>MIHINKVGELAGVTVRTLRYYDKIGLLKPASKTEGGHRLYTNEEIKKLQQVQFLKKVGFPLQDIKNMLDFNEWDWSDSLQNQLSYVIKEQEHLKKIELSLRELINGIAIEGEESWIAIEGEESWIAIQKIMQLSSKDKDIQQYYRESVFKEKEIKLLEKVPKMSSDCSDSLEWIALIGQLKRYMKDGPKATKVQNIMRRMEEKRLEEFEGEDEFLNKLWEIRMSPKQSEKLSLYPIDQDVLQFMNEAYAIFMNEKNKPEPK</sequence>
<dbReference type="CDD" id="cd01106">
    <property type="entry name" value="HTH_TipAL-Mta"/>
    <property type="match status" value="1"/>
</dbReference>
<dbReference type="PRINTS" id="PR00040">
    <property type="entry name" value="HTHMERR"/>
</dbReference>
<dbReference type="Gene3D" id="1.10.1660.10">
    <property type="match status" value="1"/>
</dbReference>
<comment type="caution">
    <text evidence="3">The sequence shown here is derived from an EMBL/GenBank/DDBJ whole genome shotgun (WGS) entry which is preliminary data.</text>
</comment>
<evidence type="ECO:0000313" key="3">
    <source>
        <dbReference type="EMBL" id="PFZ31617.1"/>
    </source>
</evidence>
<dbReference type="Pfam" id="PF13411">
    <property type="entry name" value="MerR_1"/>
    <property type="match status" value="1"/>
</dbReference>
<accession>A0A2B5J4S4</accession>
<dbReference type="InterPro" id="IPR009061">
    <property type="entry name" value="DNA-bd_dom_put_sf"/>
</dbReference>
<evidence type="ECO:0000313" key="4">
    <source>
        <dbReference type="Proteomes" id="UP000223311"/>
    </source>
</evidence>
<dbReference type="InterPro" id="IPR047057">
    <property type="entry name" value="MerR_fam"/>
</dbReference>
<proteinExistence type="predicted"/>
<dbReference type="GO" id="GO:0003677">
    <property type="term" value="F:DNA binding"/>
    <property type="evidence" value="ECO:0007669"/>
    <property type="project" value="UniProtKB-KW"/>
</dbReference>
<dbReference type="PANTHER" id="PTHR30204">
    <property type="entry name" value="REDOX-CYCLING DRUG-SENSING TRANSCRIPTIONAL ACTIVATOR SOXR"/>
    <property type="match status" value="1"/>
</dbReference>
<dbReference type="RefSeq" id="WP_098577254.1">
    <property type="nucleotide sequence ID" value="NZ_NVGE01000012.1"/>
</dbReference>
<dbReference type="InterPro" id="IPR000551">
    <property type="entry name" value="MerR-type_HTH_dom"/>
</dbReference>
<dbReference type="Proteomes" id="UP000223311">
    <property type="component" value="Unassembled WGS sequence"/>
</dbReference>
<protein>
    <submittedName>
        <fullName evidence="3">MerR family transcriptional regulator</fullName>
    </submittedName>
</protein>
<dbReference type="PROSITE" id="PS50937">
    <property type="entry name" value="HTH_MERR_2"/>
    <property type="match status" value="1"/>
</dbReference>
<dbReference type="SUPFAM" id="SSF46955">
    <property type="entry name" value="Putative DNA-binding domain"/>
    <property type="match status" value="1"/>
</dbReference>
<dbReference type="AlphaFoldDB" id="A0A2B5J4S4"/>
<dbReference type="EMBL" id="NVGE01000012">
    <property type="protein sequence ID" value="PFZ31617.1"/>
    <property type="molecule type" value="Genomic_DNA"/>
</dbReference>
<evidence type="ECO:0000259" key="2">
    <source>
        <dbReference type="PROSITE" id="PS50937"/>
    </source>
</evidence>
<dbReference type="SMART" id="SM00422">
    <property type="entry name" value="HTH_MERR"/>
    <property type="match status" value="1"/>
</dbReference>
<gene>
    <name evidence="3" type="ORF">COL66_12230</name>
</gene>
<reference evidence="3 4" key="1">
    <citation type="submission" date="2017-09" db="EMBL/GenBank/DDBJ databases">
        <title>Large-scale bioinformatics analysis of Bacillus genomes uncovers conserved roles of natural products in bacterial physiology.</title>
        <authorList>
            <consortium name="Agbiome Team Llc"/>
            <person name="Bleich R.M."/>
            <person name="Grubbs K.J."/>
            <person name="Santa Maria K.C."/>
            <person name="Allen S.E."/>
            <person name="Farag S."/>
            <person name="Shank E.A."/>
            <person name="Bowers A."/>
        </authorList>
    </citation>
    <scope>NUCLEOTIDE SEQUENCE [LARGE SCALE GENOMIC DNA]</scope>
    <source>
        <strain evidence="3 4">AFS080080</strain>
    </source>
</reference>